<dbReference type="Proteomes" id="UP000326759">
    <property type="component" value="Unassembled WGS sequence"/>
</dbReference>
<organism evidence="1 2">
    <name type="scientific">Armadillidium nasatum</name>
    <dbReference type="NCBI Taxonomy" id="96803"/>
    <lineage>
        <taxon>Eukaryota</taxon>
        <taxon>Metazoa</taxon>
        <taxon>Ecdysozoa</taxon>
        <taxon>Arthropoda</taxon>
        <taxon>Crustacea</taxon>
        <taxon>Multicrustacea</taxon>
        <taxon>Malacostraca</taxon>
        <taxon>Eumalacostraca</taxon>
        <taxon>Peracarida</taxon>
        <taxon>Isopoda</taxon>
        <taxon>Oniscidea</taxon>
        <taxon>Crinocheta</taxon>
        <taxon>Armadillidiidae</taxon>
        <taxon>Armadillidium</taxon>
    </lineage>
</organism>
<protein>
    <submittedName>
        <fullName evidence="1">Uncharacterized protein</fullName>
    </submittedName>
</protein>
<dbReference type="AlphaFoldDB" id="A0A5N5TFW2"/>
<sequence length="62" mass="7489">MKNRYRRYRNFITRVYSIHSVDFIGTVYIIHSVDFIGKVYLINYSSKFLLNGRKNTSIERSH</sequence>
<keyword evidence="2" id="KW-1185">Reference proteome</keyword>
<dbReference type="EMBL" id="SEYY01001277">
    <property type="protein sequence ID" value="KAB7505371.1"/>
    <property type="molecule type" value="Genomic_DNA"/>
</dbReference>
<evidence type="ECO:0000313" key="1">
    <source>
        <dbReference type="EMBL" id="KAB7505371.1"/>
    </source>
</evidence>
<reference evidence="1 2" key="1">
    <citation type="journal article" date="2019" name="PLoS Biol.">
        <title>Sex chromosomes control vertical transmission of feminizing Wolbachia symbionts in an isopod.</title>
        <authorList>
            <person name="Becking T."/>
            <person name="Chebbi M.A."/>
            <person name="Giraud I."/>
            <person name="Moumen B."/>
            <person name="Laverre T."/>
            <person name="Caubet Y."/>
            <person name="Peccoud J."/>
            <person name="Gilbert C."/>
            <person name="Cordaux R."/>
        </authorList>
    </citation>
    <scope>NUCLEOTIDE SEQUENCE [LARGE SCALE GENOMIC DNA]</scope>
    <source>
        <strain evidence="1">ANa2</strain>
        <tissue evidence="1">Whole body excluding digestive tract and cuticle</tissue>
    </source>
</reference>
<name>A0A5N5TFW2_9CRUS</name>
<accession>A0A5N5TFW2</accession>
<evidence type="ECO:0000313" key="2">
    <source>
        <dbReference type="Proteomes" id="UP000326759"/>
    </source>
</evidence>
<proteinExistence type="predicted"/>
<gene>
    <name evidence="1" type="ORF">Anas_12500</name>
</gene>
<comment type="caution">
    <text evidence="1">The sequence shown here is derived from an EMBL/GenBank/DDBJ whole genome shotgun (WGS) entry which is preliminary data.</text>
</comment>